<feature type="non-terminal residue" evidence="2">
    <location>
        <position position="1"/>
    </location>
</feature>
<dbReference type="AlphaFoldDB" id="A0A6J4VFS6"/>
<protein>
    <submittedName>
        <fullName evidence="2">Uncharacterized protein</fullName>
    </submittedName>
</protein>
<gene>
    <name evidence="2" type="ORF">AVDCRST_MAG19-3569</name>
</gene>
<organism evidence="2">
    <name type="scientific">uncultured Thermomicrobiales bacterium</name>
    <dbReference type="NCBI Taxonomy" id="1645740"/>
    <lineage>
        <taxon>Bacteria</taxon>
        <taxon>Pseudomonadati</taxon>
        <taxon>Thermomicrobiota</taxon>
        <taxon>Thermomicrobia</taxon>
        <taxon>Thermomicrobiales</taxon>
        <taxon>environmental samples</taxon>
    </lineage>
</organism>
<feature type="compositionally biased region" description="Basic and acidic residues" evidence="1">
    <location>
        <begin position="49"/>
        <end position="63"/>
    </location>
</feature>
<name>A0A6J4VFS6_9BACT</name>
<reference evidence="2" key="1">
    <citation type="submission" date="2020-02" db="EMBL/GenBank/DDBJ databases">
        <authorList>
            <person name="Meier V. D."/>
        </authorList>
    </citation>
    <scope>NUCLEOTIDE SEQUENCE</scope>
    <source>
        <strain evidence="2">AVDCRST_MAG19</strain>
    </source>
</reference>
<dbReference type="EMBL" id="CADCWL010000200">
    <property type="protein sequence ID" value="CAA9577746.1"/>
    <property type="molecule type" value="Genomic_DNA"/>
</dbReference>
<feature type="compositionally biased region" description="Basic residues" evidence="1">
    <location>
        <begin position="24"/>
        <end position="42"/>
    </location>
</feature>
<proteinExistence type="predicted"/>
<feature type="region of interest" description="Disordered" evidence="1">
    <location>
        <begin position="1"/>
        <end position="77"/>
    </location>
</feature>
<evidence type="ECO:0000313" key="2">
    <source>
        <dbReference type="EMBL" id="CAA9577746.1"/>
    </source>
</evidence>
<feature type="non-terminal residue" evidence="2">
    <location>
        <position position="77"/>
    </location>
</feature>
<evidence type="ECO:0000256" key="1">
    <source>
        <dbReference type="SAM" id="MobiDB-lite"/>
    </source>
</evidence>
<accession>A0A6J4VFS6</accession>
<sequence length="77" mass="8935">ERAADPRHRGRQRRGSEAPGLVGRARHRPPRAQRERRSRRRAVAAPVQHLRDAPARRRRDDGGRLPARRDRRGAVRV</sequence>